<reference evidence="7" key="1">
    <citation type="journal article" date="2019" name="Int. J. Syst. Evol. Microbiol.">
        <title>The Global Catalogue of Microorganisms (GCM) 10K type strain sequencing project: providing services to taxonomists for standard genome sequencing and annotation.</title>
        <authorList>
            <consortium name="The Broad Institute Genomics Platform"/>
            <consortium name="The Broad Institute Genome Sequencing Center for Infectious Disease"/>
            <person name="Wu L."/>
            <person name="Ma J."/>
        </authorList>
    </citation>
    <scope>NUCLEOTIDE SEQUENCE [LARGE SCALE GENOMIC DNA]</scope>
    <source>
        <strain evidence="7">NBRC 111980</strain>
    </source>
</reference>
<keyword evidence="6" id="KW-0489">Methyltransferase</keyword>
<keyword evidence="2 5" id="KW-0812">Transmembrane</keyword>
<dbReference type="RefSeq" id="WP_284320643.1">
    <property type="nucleotide sequence ID" value="NZ_BSOB01000016.1"/>
</dbReference>
<dbReference type="GO" id="GO:0008168">
    <property type="term" value="F:methyltransferase activity"/>
    <property type="evidence" value="ECO:0007669"/>
    <property type="project" value="UniProtKB-KW"/>
</dbReference>
<dbReference type="Pfam" id="PF04191">
    <property type="entry name" value="PEMT"/>
    <property type="match status" value="1"/>
</dbReference>
<evidence type="ECO:0000313" key="7">
    <source>
        <dbReference type="Proteomes" id="UP001156670"/>
    </source>
</evidence>
<name>A0ABQ5XMV7_9GAMM</name>
<evidence type="ECO:0000256" key="4">
    <source>
        <dbReference type="ARBA" id="ARBA00023136"/>
    </source>
</evidence>
<dbReference type="Proteomes" id="UP001156670">
    <property type="component" value="Unassembled WGS sequence"/>
</dbReference>
<feature type="transmembrane region" description="Helical" evidence="5">
    <location>
        <begin position="12"/>
        <end position="31"/>
    </location>
</feature>
<dbReference type="PANTHER" id="PTHR43847">
    <property type="entry name" value="BLL3993 PROTEIN"/>
    <property type="match status" value="1"/>
</dbReference>
<evidence type="ECO:0000256" key="5">
    <source>
        <dbReference type="SAM" id="Phobius"/>
    </source>
</evidence>
<dbReference type="Gene3D" id="1.20.120.1630">
    <property type="match status" value="1"/>
</dbReference>
<proteinExistence type="predicted"/>
<keyword evidence="7" id="KW-1185">Reference proteome</keyword>
<organism evidence="6 7">
    <name type="scientific">Dyella acidisoli</name>
    <dbReference type="NCBI Taxonomy" id="1867834"/>
    <lineage>
        <taxon>Bacteria</taxon>
        <taxon>Pseudomonadati</taxon>
        <taxon>Pseudomonadota</taxon>
        <taxon>Gammaproteobacteria</taxon>
        <taxon>Lysobacterales</taxon>
        <taxon>Rhodanobacteraceae</taxon>
        <taxon>Dyella</taxon>
    </lineage>
</organism>
<dbReference type="InterPro" id="IPR007318">
    <property type="entry name" value="Phopholipid_MeTrfase"/>
</dbReference>
<dbReference type="EMBL" id="BSOB01000016">
    <property type="protein sequence ID" value="GLQ92913.1"/>
    <property type="molecule type" value="Genomic_DNA"/>
</dbReference>
<feature type="transmembrane region" description="Helical" evidence="5">
    <location>
        <begin position="75"/>
        <end position="98"/>
    </location>
</feature>
<evidence type="ECO:0000256" key="1">
    <source>
        <dbReference type="ARBA" id="ARBA00004127"/>
    </source>
</evidence>
<evidence type="ECO:0000313" key="6">
    <source>
        <dbReference type="EMBL" id="GLQ92913.1"/>
    </source>
</evidence>
<protein>
    <submittedName>
        <fullName evidence="6">Protein-S-isoprenylcysteine methyltransferase</fullName>
    </submittedName>
</protein>
<sequence length="192" mass="22300">MSPSLDQLFVAVWMLWLAYWGISALRVKAAARVESYSSRWSRHILLLMLAVLLLRGFAGLDRTFLNERFVPDQAWIAWLGFGLTLIGLALTCWARVVLGRNWSGIVQLKQDHELIMRGPYRFVRHPIYTGLLLAYFGNGLAIGEWRVLLGTAILAIAFWRKLRLEEQWLCELFGNQYRHYMEHVKALVPWVL</sequence>
<comment type="subcellular location">
    <subcellularLocation>
        <location evidence="1">Endomembrane system</location>
        <topology evidence="1">Multi-pass membrane protein</topology>
    </subcellularLocation>
</comment>
<keyword evidence="3 5" id="KW-1133">Transmembrane helix</keyword>
<dbReference type="GO" id="GO:0032259">
    <property type="term" value="P:methylation"/>
    <property type="evidence" value="ECO:0007669"/>
    <property type="project" value="UniProtKB-KW"/>
</dbReference>
<accession>A0ABQ5XMV7</accession>
<dbReference type="PANTHER" id="PTHR43847:SF1">
    <property type="entry name" value="BLL3993 PROTEIN"/>
    <property type="match status" value="1"/>
</dbReference>
<keyword evidence="4 5" id="KW-0472">Membrane</keyword>
<dbReference type="InterPro" id="IPR052527">
    <property type="entry name" value="Metal_cation-efflux_comp"/>
</dbReference>
<gene>
    <name evidence="6" type="ORF">GCM10007901_18640</name>
</gene>
<keyword evidence="6" id="KW-0808">Transferase</keyword>
<comment type="caution">
    <text evidence="6">The sequence shown here is derived from an EMBL/GenBank/DDBJ whole genome shotgun (WGS) entry which is preliminary data.</text>
</comment>
<evidence type="ECO:0000256" key="3">
    <source>
        <dbReference type="ARBA" id="ARBA00022989"/>
    </source>
</evidence>
<evidence type="ECO:0000256" key="2">
    <source>
        <dbReference type="ARBA" id="ARBA00022692"/>
    </source>
</evidence>
<feature type="transmembrane region" description="Helical" evidence="5">
    <location>
        <begin position="43"/>
        <end position="60"/>
    </location>
</feature>